<sequence>LQFDDLNTKKQTCFGPCFSGLVGSTGRPAGKINDFNKSATCNVFRTEVYQLHLTRIGSPELFTVQLSRKQVHLVREDEHLRLIRLISGAYEELAAGHSDHSVTNYHPGLSYLLQAWITAFTMACLTKPLKPLLDPAQTTFIVINC</sequence>
<organism evidence="1 2">
    <name type="scientific">Xenotaenia resolanae</name>
    <dbReference type="NCBI Taxonomy" id="208358"/>
    <lineage>
        <taxon>Eukaryota</taxon>
        <taxon>Metazoa</taxon>
        <taxon>Chordata</taxon>
        <taxon>Craniata</taxon>
        <taxon>Vertebrata</taxon>
        <taxon>Euteleostomi</taxon>
        <taxon>Actinopterygii</taxon>
        <taxon>Neopterygii</taxon>
        <taxon>Teleostei</taxon>
        <taxon>Neoteleostei</taxon>
        <taxon>Acanthomorphata</taxon>
        <taxon>Ovalentaria</taxon>
        <taxon>Atherinomorphae</taxon>
        <taxon>Cyprinodontiformes</taxon>
        <taxon>Goodeidae</taxon>
        <taxon>Xenotaenia</taxon>
    </lineage>
</organism>
<accession>A0ABV0WPV3</accession>
<dbReference type="Proteomes" id="UP001444071">
    <property type="component" value="Unassembled WGS sequence"/>
</dbReference>
<feature type="non-terminal residue" evidence="1">
    <location>
        <position position="1"/>
    </location>
</feature>
<comment type="caution">
    <text evidence="1">The sequence shown here is derived from an EMBL/GenBank/DDBJ whole genome shotgun (WGS) entry which is preliminary data.</text>
</comment>
<evidence type="ECO:0000313" key="2">
    <source>
        <dbReference type="Proteomes" id="UP001444071"/>
    </source>
</evidence>
<evidence type="ECO:0000313" key="1">
    <source>
        <dbReference type="EMBL" id="MEQ2271660.1"/>
    </source>
</evidence>
<protein>
    <submittedName>
        <fullName evidence="1">Uncharacterized protein</fullName>
    </submittedName>
</protein>
<dbReference type="EMBL" id="JAHRIM010062468">
    <property type="protein sequence ID" value="MEQ2271660.1"/>
    <property type="molecule type" value="Genomic_DNA"/>
</dbReference>
<proteinExistence type="predicted"/>
<name>A0ABV0WPV3_9TELE</name>
<gene>
    <name evidence="1" type="ORF">XENORESO_007403</name>
</gene>
<keyword evidence="2" id="KW-1185">Reference proteome</keyword>
<reference evidence="1 2" key="1">
    <citation type="submission" date="2021-06" db="EMBL/GenBank/DDBJ databases">
        <authorList>
            <person name="Palmer J.M."/>
        </authorList>
    </citation>
    <scope>NUCLEOTIDE SEQUENCE [LARGE SCALE GENOMIC DNA]</scope>
    <source>
        <strain evidence="1 2">XR_2019</strain>
        <tissue evidence="1">Muscle</tissue>
    </source>
</reference>